<keyword evidence="3 7" id="KW-1133">Transmembrane helix</keyword>
<dbReference type="PANTHER" id="PTHR33048">
    <property type="entry name" value="PTH11-LIKE INTEGRAL MEMBRANE PROTEIN (AFU_ORTHOLOGUE AFUA_5G11245)"/>
    <property type="match status" value="1"/>
</dbReference>
<feature type="transmembrane region" description="Helical" evidence="7">
    <location>
        <begin position="86"/>
        <end position="112"/>
    </location>
</feature>
<feature type="transmembrane region" description="Helical" evidence="7">
    <location>
        <begin position="287"/>
        <end position="306"/>
    </location>
</feature>
<dbReference type="Pfam" id="PF20684">
    <property type="entry name" value="Fung_rhodopsin"/>
    <property type="match status" value="1"/>
</dbReference>
<feature type="region of interest" description="Disordered" evidence="6">
    <location>
        <begin position="367"/>
        <end position="398"/>
    </location>
</feature>
<feature type="domain" description="Rhodopsin" evidence="8">
    <location>
        <begin position="70"/>
        <end position="312"/>
    </location>
</feature>
<sequence length="451" mass="50772">MANPVNITRLLELAARQDIVRKAGLLPVVIPEDIMQSEVLNPNYIPPNYPTRLLIITYVCVFVPLVGVILRFLARFGTETPLGLDDWFSAVAWLTSAAYGATSILAVKMGGIGRHIWLLSDQELSSGYMIGYFHQIFYGVASFFLHVAIMFFYLRIIPKELFTRKILYGFFVFHIVYLIAFLTVSAVQCIPFRSGYDLTYRLTVGEGNKCQDPTREVTVLTIIGAVTDLMLFFLPLSVVWRLGLKVRQKIMVSGLFLIGALACVTSSIRLHYLFIFYKSFDRSFTSMVVNALGHIEIALGLFAACLPMMRQAVLLIPQPSLYSKIFSIFRRKRRRQRPDGIRIQKIDSRSTKLTTADEGTVLQELSTIGGGGAPSSRRQSVSQMGRPRRNTTGSVKQSRMIRDISREMLVQAATTSDAPPDMDTMWIMMDEGPVRIPIRLDDRDRGVEGMV</sequence>
<comment type="similarity">
    <text evidence="5">Belongs to the SAT4 family.</text>
</comment>
<keyword evidence="10" id="KW-1185">Reference proteome</keyword>
<feature type="transmembrane region" description="Helical" evidence="7">
    <location>
        <begin position="217"/>
        <end position="240"/>
    </location>
</feature>
<evidence type="ECO:0000256" key="6">
    <source>
        <dbReference type="SAM" id="MobiDB-lite"/>
    </source>
</evidence>
<evidence type="ECO:0000313" key="10">
    <source>
        <dbReference type="Proteomes" id="UP001365542"/>
    </source>
</evidence>
<proteinExistence type="inferred from homology"/>
<dbReference type="PANTHER" id="PTHR33048:SF47">
    <property type="entry name" value="INTEGRAL MEMBRANE PROTEIN-RELATED"/>
    <property type="match status" value="1"/>
</dbReference>
<dbReference type="EMBL" id="JAVHJO010000012">
    <property type="protein sequence ID" value="KAK6531672.1"/>
    <property type="molecule type" value="Genomic_DNA"/>
</dbReference>
<reference evidence="9 10" key="1">
    <citation type="submission" date="2019-10" db="EMBL/GenBank/DDBJ databases">
        <authorList>
            <person name="Palmer J.M."/>
        </authorList>
    </citation>
    <scope>NUCLEOTIDE SEQUENCE [LARGE SCALE GENOMIC DNA]</scope>
    <source>
        <strain evidence="9 10">TWF694</strain>
    </source>
</reference>
<evidence type="ECO:0000313" key="9">
    <source>
        <dbReference type="EMBL" id="KAK6531672.1"/>
    </source>
</evidence>
<comment type="subcellular location">
    <subcellularLocation>
        <location evidence="1">Membrane</location>
        <topology evidence="1">Multi-pass membrane protein</topology>
    </subcellularLocation>
</comment>
<organism evidence="9 10">
    <name type="scientific">Orbilia ellipsospora</name>
    <dbReference type="NCBI Taxonomy" id="2528407"/>
    <lineage>
        <taxon>Eukaryota</taxon>
        <taxon>Fungi</taxon>
        <taxon>Dikarya</taxon>
        <taxon>Ascomycota</taxon>
        <taxon>Pezizomycotina</taxon>
        <taxon>Orbiliomycetes</taxon>
        <taxon>Orbiliales</taxon>
        <taxon>Orbiliaceae</taxon>
        <taxon>Orbilia</taxon>
    </lineage>
</organism>
<dbReference type="InterPro" id="IPR049326">
    <property type="entry name" value="Rhodopsin_dom_fungi"/>
</dbReference>
<dbReference type="InterPro" id="IPR052337">
    <property type="entry name" value="SAT4-like"/>
</dbReference>
<feature type="transmembrane region" description="Helical" evidence="7">
    <location>
        <begin position="53"/>
        <end position="74"/>
    </location>
</feature>
<protein>
    <recommendedName>
        <fullName evidence="8">Rhodopsin domain-containing protein</fullName>
    </recommendedName>
</protein>
<keyword evidence="4 7" id="KW-0472">Membrane</keyword>
<evidence type="ECO:0000256" key="2">
    <source>
        <dbReference type="ARBA" id="ARBA00022692"/>
    </source>
</evidence>
<gene>
    <name evidence="9" type="ORF">TWF694_002848</name>
</gene>
<keyword evidence="2 7" id="KW-0812">Transmembrane</keyword>
<feature type="transmembrane region" description="Helical" evidence="7">
    <location>
        <begin position="132"/>
        <end position="154"/>
    </location>
</feature>
<dbReference type="GO" id="GO:0016020">
    <property type="term" value="C:membrane"/>
    <property type="evidence" value="ECO:0007669"/>
    <property type="project" value="UniProtKB-SubCell"/>
</dbReference>
<evidence type="ECO:0000256" key="5">
    <source>
        <dbReference type="ARBA" id="ARBA00038359"/>
    </source>
</evidence>
<dbReference type="Proteomes" id="UP001365542">
    <property type="component" value="Unassembled WGS sequence"/>
</dbReference>
<evidence type="ECO:0000256" key="1">
    <source>
        <dbReference type="ARBA" id="ARBA00004141"/>
    </source>
</evidence>
<feature type="transmembrane region" description="Helical" evidence="7">
    <location>
        <begin position="252"/>
        <end position="275"/>
    </location>
</feature>
<feature type="transmembrane region" description="Helical" evidence="7">
    <location>
        <begin position="166"/>
        <end position="187"/>
    </location>
</feature>
<comment type="caution">
    <text evidence="9">The sequence shown here is derived from an EMBL/GenBank/DDBJ whole genome shotgun (WGS) entry which is preliminary data.</text>
</comment>
<name>A0AAV9X2F7_9PEZI</name>
<evidence type="ECO:0000259" key="8">
    <source>
        <dbReference type="Pfam" id="PF20684"/>
    </source>
</evidence>
<evidence type="ECO:0000256" key="7">
    <source>
        <dbReference type="SAM" id="Phobius"/>
    </source>
</evidence>
<evidence type="ECO:0000256" key="3">
    <source>
        <dbReference type="ARBA" id="ARBA00022989"/>
    </source>
</evidence>
<accession>A0AAV9X2F7</accession>
<evidence type="ECO:0000256" key="4">
    <source>
        <dbReference type="ARBA" id="ARBA00023136"/>
    </source>
</evidence>
<dbReference type="AlphaFoldDB" id="A0AAV9X2F7"/>